<organism evidence="1 2">
    <name type="scientific">Loigolactobacillus binensis</name>
    <dbReference type="NCBI Taxonomy" id="2559922"/>
    <lineage>
        <taxon>Bacteria</taxon>
        <taxon>Bacillati</taxon>
        <taxon>Bacillota</taxon>
        <taxon>Bacilli</taxon>
        <taxon>Lactobacillales</taxon>
        <taxon>Lactobacillaceae</taxon>
        <taxon>Loigolactobacillus</taxon>
    </lineage>
</organism>
<proteinExistence type="predicted"/>
<name>A0ABW3EFU0_9LACO</name>
<dbReference type="RefSeq" id="WP_386813869.1">
    <property type="nucleotide sequence ID" value="NZ_JBHTIO010000038.1"/>
</dbReference>
<gene>
    <name evidence="1" type="ORF">ACFQZ7_08200</name>
</gene>
<keyword evidence="2" id="KW-1185">Reference proteome</keyword>
<evidence type="ECO:0000313" key="2">
    <source>
        <dbReference type="Proteomes" id="UP001597104"/>
    </source>
</evidence>
<protein>
    <submittedName>
        <fullName evidence="1">Uncharacterized protein</fullName>
    </submittedName>
</protein>
<dbReference type="EMBL" id="JBHTIO010000038">
    <property type="protein sequence ID" value="MFD0897719.1"/>
    <property type="molecule type" value="Genomic_DNA"/>
</dbReference>
<dbReference type="Proteomes" id="UP001597104">
    <property type="component" value="Unassembled WGS sequence"/>
</dbReference>
<accession>A0ABW3EFU0</accession>
<reference evidence="2" key="1">
    <citation type="journal article" date="2019" name="Int. J. Syst. Evol. Microbiol.">
        <title>The Global Catalogue of Microorganisms (GCM) 10K type strain sequencing project: providing services to taxonomists for standard genome sequencing and annotation.</title>
        <authorList>
            <consortium name="The Broad Institute Genomics Platform"/>
            <consortium name="The Broad Institute Genome Sequencing Center for Infectious Disease"/>
            <person name="Wu L."/>
            <person name="Ma J."/>
        </authorList>
    </citation>
    <scope>NUCLEOTIDE SEQUENCE [LARGE SCALE GENOMIC DNA]</scope>
    <source>
        <strain evidence="2">CCM 8925</strain>
    </source>
</reference>
<comment type="caution">
    <text evidence="1">The sequence shown here is derived from an EMBL/GenBank/DDBJ whole genome shotgun (WGS) entry which is preliminary data.</text>
</comment>
<sequence>FCAKNPVNSLPLCKLSTGKSIEPNKFSKQRQQSSFFATFAGAVMRYRSFLSTQARNKRQLRSLPHF</sequence>
<feature type="non-terminal residue" evidence="1">
    <location>
        <position position="1"/>
    </location>
</feature>
<evidence type="ECO:0000313" key="1">
    <source>
        <dbReference type="EMBL" id="MFD0897719.1"/>
    </source>
</evidence>